<evidence type="ECO:0000259" key="2">
    <source>
        <dbReference type="Pfam" id="PF20584"/>
    </source>
</evidence>
<dbReference type="Pfam" id="PF20584">
    <property type="entry name" value="DUF6787"/>
    <property type="match status" value="1"/>
</dbReference>
<sequence length="107" mass="12712">MKENSMINRLKERWKVNSNWELFKILLVFSVTGSSSVYVKKLAFELLGISSDASLYIRFLMWILIVFPAYQVLLIFYGFIFGMFDFFLEFEKKMFSKLGFKFSKKKG</sequence>
<feature type="transmembrane region" description="Helical" evidence="1">
    <location>
        <begin position="21"/>
        <end position="39"/>
    </location>
</feature>
<name>A0A1J1E5X7_9FLAO</name>
<dbReference type="RefSeq" id="WP_231952032.1">
    <property type="nucleotide sequence ID" value="NZ_AP014564.1"/>
</dbReference>
<dbReference type="InterPro" id="IPR046714">
    <property type="entry name" value="DUF6787"/>
</dbReference>
<protein>
    <submittedName>
        <fullName evidence="3">Prolipoprotein diacylglyceryl transferase</fullName>
    </submittedName>
</protein>
<dbReference type="AlphaFoldDB" id="A0A1J1E5X7"/>
<reference evidence="3 4" key="1">
    <citation type="submission" date="2014-03" db="EMBL/GenBank/DDBJ databases">
        <title>complete genome sequence of Flavobacteriaceae bacterium JBKA-6.</title>
        <authorList>
            <person name="Takano T."/>
            <person name="Nakamura Y."/>
            <person name="Takuma S."/>
            <person name="Yasuike M."/>
            <person name="Matsuyama T."/>
            <person name="Sakai T."/>
            <person name="Fujiwara A."/>
            <person name="Kimoto K."/>
            <person name="Fukuda Y."/>
            <person name="Kondo H."/>
            <person name="Hirono I."/>
            <person name="Nakayasu C."/>
        </authorList>
    </citation>
    <scope>NUCLEOTIDE SEQUENCE [LARGE SCALE GENOMIC DNA]</scope>
    <source>
        <strain evidence="3 4">JBKA-6</strain>
    </source>
</reference>
<proteinExistence type="predicted"/>
<evidence type="ECO:0000313" key="4">
    <source>
        <dbReference type="Proteomes" id="UP000243197"/>
    </source>
</evidence>
<keyword evidence="1" id="KW-1133">Transmembrane helix</keyword>
<keyword evidence="3" id="KW-0449">Lipoprotein</keyword>
<organism evidence="3 4">
    <name type="scientific">Ichthyobacterium seriolicida</name>
    <dbReference type="NCBI Taxonomy" id="242600"/>
    <lineage>
        <taxon>Bacteria</taxon>
        <taxon>Pseudomonadati</taxon>
        <taxon>Bacteroidota</taxon>
        <taxon>Flavobacteriia</taxon>
        <taxon>Flavobacteriales</taxon>
        <taxon>Ichthyobacteriaceae</taxon>
        <taxon>Ichthyobacterium</taxon>
    </lineage>
</organism>
<feature type="domain" description="DUF6787" evidence="2">
    <location>
        <begin position="25"/>
        <end position="102"/>
    </location>
</feature>
<keyword evidence="4" id="KW-1185">Reference proteome</keyword>
<gene>
    <name evidence="3" type="ORF">JBKA6_0713</name>
</gene>
<keyword evidence="1" id="KW-0812">Transmembrane</keyword>
<accession>A0A1J1E5X7</accession>
<dbReference type="EMBL" id="AP014564">
    <property type="protein sequence ID" value="BAV94726.1"/>
    <property type="molecule type" value="Genomic_DNA"/>
</dbReference>
<keyword evidence="3" id="KW-0808">Transferase</keyword>
<evidence type="ECO:0000256" key="1">
    <source>
        <dbReference type="SAM" id="Phobius"/>
    </source>
</evidence>
<dbReference type="KEGG" id="ise:JBKA6_0713"/>
<keyword evidence="1" id="KW-0472">Membrane</keyword>
<dbReference type="GO" id="GO:0016740">
    <property type="term" value="F:transferase activity"/>
    <property type="evidence" value="ECO:0007669"/>
    <property type="project" value="UniProtKB-KW"/>
</dbReference>
<feature type="transmembrane region" description="Helical" evidence="1">
    <location>
        <begin position="59"/>
        <end position="88"/>
    </location>
</feature>
<dbReference type="Proteomes" id="UP000243197">
    <property type="component" value="Chromosome"/>
</dbReference>
<evidence type="ECO:0000313" key="3">
    <source>
        <dbReference type="EMBL" id="BAV94726.1"/>
    </source>
</evidence>